<proteinExistence type="predicted"/>
<keyword evidence="2" id="KW-1185">Reference proteome</keyword>
<organism evidence="1 2">
    <name type="scientific">Peptoniphilus stercorisuis</name>
    <dbReference type="NCBI Taxonomy" id="1436965"/>
    <lineage>
        <taxon>Bacteria</taxon>
        <taxon>Bacillati</taxon>
        <taxon>Bacillota</taxon>
        <taxon>Tissierellia</taxon>
        <taxon>Tissierellales</taxon>
        <taxon>Peptoniphilaceae</taxon>
        <taxon>Peptoniphilus</taxon>
    </lineage>
</organism>
<dbReference type="RefSeq" id="WP_210061265.1">
    <property type="nucleotide sequence ID" value="NZ_JAGGLJ010000012.1"/>
</dbReference>
<gene>
    <name evidence="1" type="ORF">J2Z71_001327</name>
</gene>
<dbReference type="EMBL" id="JAGGLJ010000012">
    <property type="protein sequence ID" value="MBP2025780.1"/>
    <property type="molecule type" value="Genomic_DNA"/>
</dbReference>
<comment type="caution">
    <text evidence="1">The sequence shown here is derived from an EMBL/GenBank/DDBJ whole genome shotgun (WGS) entry which is preliminary data.</text>
</comment>
<sequence length="266" mass="31354">MLYRLSLTSLDSFKEVVEEEKITINYRPYSNYIDISSDRESLTARNQRDILNITALVNSINRIEDSDLIWIKYEDNYVLARIKGKVSLNQNNAILELPCEIYISKNTPKVIKDIFDDIKFARVFDDIIYKITMKILNILKKREEKTCEMEFVKGRGELLEVEETTSNIIPYVKKSSEIANNSVIFSRINKENSNNSGEIVIKVDSNEDMKNLPVKVQSKEIEQTKDFYVDIMEKQVDFYMDLQRKTMENFLELQEDLWSKFFDMIK</sequence>
<name>A0ABS4KDE4_9FIRM</name>
<protein>
    <submittedName>
        <fullName evidence="1">Uncharacterized protein</fullName>
    </submittedName>
</protein>
<dbReference type="Proteomes" id="UP001519306">
    <property type="component" value="Unassembled WGS sequence"/>
</dbReference>
<evidence type="ECO:0000313" key="2">
    <source>
        <dbReference type="Proteomes" id="UP001519306"/>
    </source>
</evidence>
<reference evidence="1 2" key="1">
    <citation type="submission" date="2021-03" db="EMBL/GenBank/DDBJ databases">
        <title>Genomic Encyclopedia of Type Strains, Phase IV (KMG-IV): sequencing the most valuable type-strain genomes for metagenomic binning, comparative biology and taxonomic classification.</title>
        <authorList>
            <person name="Goeker M."/>
        </authorList>
    </citation>
    <scope>NUCLEOTIDE SEQUENCE [LARGE SCALE GENOMIC DNA]</scope>
    <source>
        <strain evidence="1 2">DSM 27563</strain>
    </source>
</reference>
<accession>A0ABS4KDE4</accession>
<evidence type="ECO:0000313" key="1">
    <source>
        <dbReference type="EMBL" id="MBP2025780.1"/>
    </source>
</evidence>